<evidence type="ECO:0000256" key="2">
    <source>
        <dbReference type="SAM" id="MobiDB-lite"/>
    </source>
</evidence>
<dbReference type="EMBL" id="QKKF02027689">
    <property type="protein sequence ID" value="RZF35715.1"/>
    <property type="molecule type" value="Genomic_DNA"/>
</dbReference>
<accession>A0A482WQ23</accession>
<feature type="region of interest" description="Disordered" evidence="2">
    <location>
        <begin position="265"/>
        <end position="312"/>
    </location>
</feature>
<dbReference type="AlphaFoldDB" id="A0A482WQ23"/>
<dbReference type="PANTHER" id="PTHR22227:SF6">
    <property type="entry name" value="FAMILY WITH SEQUENCE SIMILARITY 122B ISOFORM X1"/>
    <property type="match status" value="1"/>
</dbReference>
<gene>
    <name evidence="3" type="ORF">LSTR_LSTR009583</name>
</gene>
<evidence type="ECO:0000313" key="3">
    <source>
        <dbReference type="EMBL" id="RZF35715.1"/>
    </source>
</evidence>
<reference evidence="3 4" key="1">
    <citation type="journal article" date="2017" name="Gigascience">
        <title>Genome sequence of the small brown planthopper, Laodelphax striatellus.</title>
        <authorList>
            <person name="Zhu J."/>
            <person name="Jiang F."/>
            <person name="Wang X."/>
            <person name="Yang P."/>
            <person name="Bao Y."/>
            <person name="Zhao W."/>
            <person name="Wang W."/>
            <person name="Lu H."/>
            <person name="Wang Q."/>
            <person name="Cui N."/>
            <person name="Li J."/>
            <person name="Chen X."/>
            <person name="Luo L."/>
            <person name="Yu J."/>
            <person name="Kang L."/>
            <person name="Cui F."/>
        </authorList>
    </citation>
    <scope>NUCLEOTIDE SEQUENCE [LARGE SCALE GENOMIC DNA]</scope>
    <source>
        <strain evidence="3">Lst14</strain>
    </source>
</reference>
<feature type="compositionally biased region" description="Polar residues" evidence="2">
    <location>
        <begin position="197"/>
        <end position="209"/>
    </location>
</feature>
<dbReference type="Proteomes" id="UP000291343">
    <property type="component" value="Unassembled WGS sequence"/>
</dbReference>
<comment type="caution">
    <text evidence="3">The sequence shown here is derived from an EMBL/GenBank/DDBJ whole genome shotgun (WGS) entry which is preliminary data.</text>
</comment>
<dbReference type="PANTHER" id="PTHR22227">
    <property type="entry name" value="FAMILY WITH SEQUENCE SIMILARITY 122B ISOFORM X1"/>
    <property type="match status" value="1"/>
</dbReference>
<feature type="compositionally biased region" description="Polar residues" evidence="2">
    <location>
        <begin position="136"/>
        <end position="145"/>
    </location>
</feature>
<feature type="region of interest" description="Disordered" evidence="2">
    <location>
        <begin position="197"/>
        <end position="253"/>
    </location>
</feature>
<evidence type="ECO:0000313" key="4">
    <source>
        <dbReference type="Proteomes" id="UP000291343"/>
    </source>
</evidence>
<dbReference type="InterPro" id="IPR026716">
    <property type="entry name" value="PBIR1/2/3"/>
</dbReference>
<dbReference type="OrthoDB" id="10036177at2759"/>
<dbReference type="GO" id="GO:0004865">
    <property type="term" value="F:protein serine/threonine phosphatase inhibitor activity"/>
    <property type="evidence" value="ECO:0007669"/>
    <property type="project" value="InterPro"/>
</dbReference>
<name>A0A482WQ23_LAOST</name>
<feature type="region of interest" description="Disordered" evidence="2">
    <location>
        <begin position="1"/>
        <end position="49"/>
    </location>
</feature>
<feature type="region of interest" description="Disordered" evidence="2">
    <location>
        <begin position="136"/>
        <end position="165"/>
    </location>
</feature>
<feature type="compositionally biased region" description="Polar residues" evidence="2">
    <location>
        <begin position="32"/>
        <end position="49"/>
    </location>
</feature>
<feature type="compositionally biased region" description="Polar residues" evidence="2">
    <location>
        <begin position="265"/>
        <end position="295"/>
    </location>
</feature>
<protein>
    <recommendedName>
        <fullName evidence="5">Protein FAM122A</fullName>
    </recommendedName>
</protein>
<sequence>MSVNSSTKMEVDNPALLKRSSSAPMINDLNPAMTTSSTTVTKQREPTSSFNFFSTQGRARRSSYSASFSPMQNSGGLSPRLTPRVNQILQEECENAIGREMAHEREVHSAMAMSQSCEDLRLVGNKDEKLALQLNENSESNDSTNGSERGSVSGGGGGGSKMARTGLLDPLHISTSVCSSPSPSPTRMLSMRPQNFSPTAWRTNLSPSPTRKAFCTRRSSSPIAMRPSSLGPVKRKVDVDDNEPPAKRSSGLLLAQSRLDVTASPLTGSLSSVGTPESLSSAGSPGSFIDNSTALSDHPMQDLTKAADASPT</sequence>
<organism evidence="3 4">
    <name type="scientific">Laodelphax striatellus</name>
    <name type="common">Small brown planthopper</name>
    <name type="synonym">Delphax striatella</name>
    <dbReference type="NCBI Taxonomy" id="195883"/>
    <lineage>
        <taxon>Eukaryota</taxon>
        <taxon>Metazoa</taxon>
        <taxon>Ecdysozoa</taxon>
        <taxon>Arthropoda</taxon>
        <taxon>Hexapoda</taxon>
        <taxon>Insecta</taxon>
        <taxon>Pterygota</taxon>
        <taxon>Neoptera</taxon>
        <taxon>Paraneoptera</taxon>
        <taxon>Hemiptera</taxon>
        <taxon>Auchenorrhyncha</taxon>
        <taxon>Fulgoroidea</taxon>
        <taxon>Delphacidae</taxon>
        <taxon>Criomorphinae</taxon>
        <taxon>Laodelphax</taxon>
    </lineage>
</organism>
<proteinExistence type="inferred from homology"/>
<evidence type="ECO:0000256" key="1">
    <source>
        <dbReference type="ARBA" id="ARBA00006725"/>
    </source>
</evidence>
<evidence type="ECO:0008006" key="5">
    <source>
        <dbReference type="Google" id="ProtNLM"/>
    </source>
</evidence>
<keyword evidence="4" id="KW-1185">Reference proteome</keyword>
<dbReference type="SMR" id="A0A482WQ23"/>
<comment type="similarity">
    <text evidence="1">Belongs to the FAM122 family.</text>
</comment>
<dbReference type="InParanoid" id="A0A482WQ23"/>